<dbReference type="SUPFAM" id="SSF56784">
    <property type="entry name" value="HAD-like"/>
    <property type="match status" value="1"/>
</dbReference>
<dbReference type="PANTHER" id="PTHR12210">
    <property type="entry name" value="DULLARD PROTEIN PHOSPHATASE"/>
    <property type="match status" value="1"/>
</dbReference>
<keyword evidence="10 12" id="KW-0496">Mitochondrion</keyword>
<keyword evidence="8" id="KW-1133">Transmembrane helix</keyword>
<evidence type="ECO:0000256" key="8">
    <source>
        <dbReference type="ARBA" id="ARBA00022989"/>
    </source>
</evidence>
<dbReference type="InterPro" id="IPR023214">
    <property type="entry name" value="HAD_sf"/>
</dbReference>
<accession>A0A913ZWD3</accession>
<dbReference type="CDD" id="cd07521">
    <property type="entry name" value="HAD_FCP1-like"/>
    <property type="match status" value="1"/>
</dbReference>
<evidence type="ECO:0000313" key="15">
    <source>
        <dbReference type="EnsemblMetazoa" id="XP_038055963.1"/>
    </source>
</evidence>
<evidence type="ECO:0000256" key="2">
    <source>
        <dbReference type="ARBA" id="ARBA00006344"/>
    </source>
</evidence>
<comment type="subunit">
    <text evidence="12">Component of the TIM23 complex.</text>
</comment>
<evidence type="ECO:0000256" key="5">
    <source>
        <dbReference type="ARBA" id="ARBA00022792"/>
    </source>
</evidence>
<keyword evidence="4" id="KW-0812">Transmembrane</keyword>
<keyword evidence="9 12" id="KW-0811">Translocation</keyword>
<dbReference type="PROSITE" id="PS50969">
    <property type="entry name" value="FCP1"/>
    <property type="match status" value="1"/>
</dbReference>
<evidence type="ECO:0000313" key="16">
    <source>
        <dbReference type="Proteomes" id="UP000887568"/>
    </source>
</evidence>
<keyword evidence="7 12" id="KW-0809">Transit peptide</keyword>
<evidence type="ECO:0000256" key="7">
    <source>
        <dbReference type="ARBA" id="ARBA00022946"/>
    </source>
</evidence>
<keyword evidence="3 12" id="KW-0813">Transport</keyword>
<dbReference type="InterPro" id="IPR036412">
    <property type="entry name" value="HAD-like_sf"/>
</dbReference>
<reference evidence="15" key="1">
    <citation type="submission" date="2022-11" db="UniProtKB">
        <authorList>
            <consortium name="EnsemblMetazoa"/>
        </authorList>
    </citation>
    <scope>IDENTIFICATION</scope>
</reference>
<evidence type="ECO:0000256" key="13">
    <source>
        <dbReference type="SAM" id="MobiDB-lite"/>
    </source>
</evidence>
<dbReference type="SMART" id="SM00577">
    <property type="entry name" value="CPDc"/>
    <property type="match status" value="1"/>
</dbReference>
<comment type="function">
    <text evidence="12">Essential component of the TIM23 complex, a complex that mediates the translocation of transit peptide-containing proteins across the mitochondrial inner membrane.</text>
</comment>
<dbReference type="FunFam" id="3.40.50.1000:FF:000019">
    <property type="entry name" value="Mitochondrial import inner membrane translocase subunit TIM50"/>
    <property type="match status" value="1"/>
</dbReference>
<dbReference type="GeneID" id="119727953"/>
<comment type="subcellular location">
    <subcellularLocation>
        <location evidence="1 12">Mitochondrion inner membrane</location>
        <topology evidence="1 12">Single-pass membrane protein</topology>
    </subcellularLocation>
</comment>
<dbReference type="OrthoDB" id="287041at2759"/>
<dbReference type="GO" id="GO:0015031">
    <property type="term" value="P:protein transport"/>
    <property type="evidence" value="ECO:0007669"/>
    <property type="project" value="UniProtKB-KW"/>
</dbReference>
<evidence type="ECO:0000256" key="6">
    <source>
        <dbReference type="ARBA" id="ARBA00022927"/>
    </source>
</evidence>
<organism evidence="15 16">
    <name type="scientific">Patiria miniata</name>
    <name type="common">Bat star</name>
    <name type="synonym">Asterina miniata</name>
    <dbReference type="NCBI Taxonomy" id="46514"/>
    <lineage>
        <taxon>Eukaryota</taxon>
        <taxon>Metazoa</taxon>
        <taxon>Echinodermata</taxon>
        <taxon>Eleutherozoa</taxon>
        <taxon>Asterozoa</taxon>
        <taxon>Asteroidea</taxon>
        <taxon>Valvatacea</taxon>
        <taxon>Valvatida</taxon>
        <taxon>Asterinidae</taxon>
        <taxon>Patiria</taxon>
    </lineage>
</organism>
<dbReference type="Proteomes" id="UP000887568">
    <property type="component" value="Unplaced"/>
</dbReference>
<name>A0A913ZWD3_PATMI</name>
<proteinExistence type="inferred from homology"/>
<evidence type="ECO:0000256" key="11">
    <source>
        <dbReference type="ARBA" id="ARBA00023136"/>
    </source>
</evidence>
<dbReference type="InterPro" id="IPR050365">
    <property type="entry name" value="TIM50"/>
</dbReference>
<evidence type="ECO:0000259" key="14">
    <source>
        <dbReference type="PROSITE" id="PS50969"/>
    </source>
</evidence>
<feature type="domain" description="FCP1 homology" evidence="14">
    <location>
        <begin position="211"/>
        <end position="355"/>
    </location>
</feature>
<dbReference type="GO" id="GO:0005744">
    <property type="term" value="C:TIM23 mitochondrial import inner membrane translocase complex"/>
    <property type="evidence" value="ECO:0007669"/>
    <property type="project" value="UniProtKB-UniRule"/>
</dbReference>
<evidence type="ECO:0000256" key="10">
    <source>
        <dbReference type="ARBA" id="ARBA00023128"/>
    </source>
</evidence>
<evidence type="ECO:0000256" key="1">
    <source>
        <dbReference type="ARBA" id="ARBA00004434"/>
    </source>
</evidence>
<evidence type="ECO:0000256" key="12">
    <source>
        <dbReference type="RuleBase" id="RU365079"/>
    </source>
</evidence>
<dbReference type="InterPro" id="IPR004274">
    <property type="entry name" value="FCP1_dom"/>
</dbReference>
<keyword evidence="5" id="KW-0999">Mitochondrion inner membrane</keyword>
<protein>
    <recommendedName>
        <fullName evidence="12">Mitochondrial import inner membrane translocase subunit TIM50</fullName>
    </recommendedName>
</protein>
<feature type="compositionally biased region" description="Polar residues" evidence="13">
    <location>
        <begin position="410"/>
        <end position="419"/>
    </location>
</feature>
<dbReference type="AlphaFoldDB" id="A0A913ZWD3"/>
<dbReference type="Pfam" id="PF03031">
    <property type="entry name" value="NIF"/>
    <property type="match status" value="1"/>
</dbReference>
<evidence type="ECO:0000256" key="9">
    <source>
        <dbReference type="ARBA" id="ARBA00023010"/>
    </source>
</evidence>
<dbReference type="RefSeq" id="XP_038055963.1">
    <property type="nucleotide sequence ID" value="XM_038200035.1"/>
</dbReference>
<feature type="region of interest" description="Disordered" evidence="13">
    <location>
        <begin position="399"/>
        <end position="419"/>
    </location>
</feature>
<sequence>FLRWNFTLFILDDSNMAALSHTCALRNALRILVSKSPNRDLLNNKWTTTPQRNILHHRKCQVSRLSTCHVSLAEQKPTSNSASGVGSDATSSSASTLPLSVLLKQAEEKVKEKQEDDEQRKKERKEKFARYQKWAMGITGAMLGGAALLTFYELGQPKLDEHGKQIPDEFSDQFILTAYVQRAYKEVKEYRTMIVEPSAEKLLPDPLTEPYYQPPYTLVLEMTNVLVHPEWTYSNGWRFKKRPGVDYFLQQVGPPLFEIVIYTSEQGFTGYPLIDNLDPNGYIMYRLFRDATKYMNGHHVKDLSCLNRDMSKVIFVDWNTKSFSLQPQNAFGLKKWEGSDDDRVLVDLADFLRTIAVSGVEDVRPVLDHYKQFDDPLGTFKTNQARLQAEQERAVQQATEGSAKAGSLAGSWTQRLRGR</sequence>
<evidence type="ECO:0000256" key="4">
    <source>
        <dbReference type="ARBA" id="ARBA00022692"/>
    </source>
</evidence>
<keyword evidence="11" id="KW-0472">Membrane</keyword>
<keyword evidence="16" id="KW-1185">Reference proteome</keyword>
<dbReference type="Gene3D" id="3.40.50.1000">
    <property type="entry name" value="HAD superfamily/HAD-like"/>
    <property type="match status" value="1"/>
</dbReference>
<comment type="similarity">
    <text evidence="2 12">Belongs to the TIM50 family.</text>
</comment>
<dbReference type="OMA" id="WKSLHYY"/>
<evidence type="ECO:0000256" key="3">
    <source>
        <dbReference type="ARBA" id="ARBA00022448"/>
    </source>
</evidence>
<keyword evidence="6 12" id="KW-0653">Protein transport</keyword>
<dbReference type="EnsemblMetazoa" id="XM_038200035.1">
    <property type="protein sequence ID" value="XP_038055963.1"/>
    <property type="gene ID" value="LOC119727953"/>
</dbReference>